<proteinExistence type="evidence at transcript level"/>
<dbReference type="EMBL" id="EF083634">
    <property type="protein sequence ID" value="ABK22970.1"/>
    <property type="molecule type" value="mRNA"/>
</dbReference>
<sequence>MEEIWSCSGVFGAAIHARSIGILARTLWWISEQLYL</sequence>
<organism evidence="1">
    <name type="scientific">Picea sitchensis</name>
    <name type="common">Sitka spruce</name>
    <name type="synonym">Pinus sitchensis</name>
    <dbReference type="NCBI Taxonomy" id="3332"/>
    <lineage>
        <taxon>Eukaryota</taxon>
        <taxon>Viridiplantae</taxon>
        <taxon>Streptophyta</taxon>
        <taxon>Embryophyta</taxon>
        <taxon>Tracheophyta</taxon>
        <taxon>Spermatophyta</taxon>
        <taxon>Pinopsida</taxon>
        <taxon>Pinidae</taxon>
        <taxon>Conifers I</taxon>
        <taxon>Pinales</taxon>
        <taxon>Pinaceae</taxon>
        <taxon>Picea</taxon>
    </lineage>
</organism>
<accession>A9NQQ9</accession>
<protein>
    <submittedName>
        <fullName evidence="1">Uncharacterized protein</fullName>
    </submittedName>
</protein>
<name>A9NQQ9_PICSI</name>
<reference evidence="1" key="1">
    <citation type="journal article" date="2008" name="BMC Genomics">
        <title>A conifer genomics resource of 200,000 spruce (Picea spp.) ESTs and 6,464 high-quality, sequence-finished full-length cDNAs for Sitka spruce (Picea sitchensis).</title>
        <authorList>
            <person name="Ralph S.G."/>
            <person name="Chun H.J."/>
            <person name="Kolosova N."/>
            <person name="Cooper D."/>
            <person name="Oddy C."/>
            <person name="Ritland C.E."/>
            <person name="Kirkpatrick R."/>
            <person name="Moore R."/>
            <person name="Barber S."/>
            <person name="Holt R.A."/>
            <person name="Jones S.J."/>
            <person name="Marra M.A."/>
            <person name="Douglas C.J."/>
            <person name="Ritland K."/>
            <person name="Bohlmann J."/>
        </authorList>
    </citation>
    <scope>NUCLEOTIDE SEQUENCE</scope>
    <source>
        <tissue evidence="1">Bark</tissue>
    </source>
</reference>
<dbReference type="AlphaFoldDB" id="A9NQQ9"/>
<evidence type="ECO:0000313" key="1">
    <source>
        <dbReference type="EMBL" id="ABK22970.1"/>
    </source>
</evidence>